<organism evidence="1 2">
    <name type="scientific">Stachybotrys chlorohalonatus (strain IBT 40285)</name>
    <dbReference type="NCBI Taxonomy" id="1283841"/>
    <lineage>
        <taxon>Eukaryota</taxon>
        <taxon>Fungi</taxon>
        <taxon>Dikarya</taxon>
        <taxon>Ascomycota</taxon>
        <taxon>Pezizomycotina</taxon>
        <taxon>Sordariomycetes</taxon>
        <taxon>Hypocreomycetidae</taxon>
        <taxon>Hypocreales</taxon>
        <taxon>Stachybotryaceae</taxon>
        <taxon>Stachybotrys</taxon>
    </lineage>
</organism>
<keyword evidence="2" id="KW-1185">Reference proteome</keyword>
<reference evidence="1 2" key="1">
    <citation type="journal article" date="2014" name="BMC Genomics">
        <title>Comparative genome sequencing reveals chemotype-specific gene clusters in the toxigenic black mold Stachybotrys.</title>
        <authorList>
            <person name="Semeiks J."/>
            <person name="Borek D."/>
            <person name="Otwinowski Z."/>
            <person name="Grishin N.V."/>
        </authorList>
    </citation>
    <scope>NUCLEOTIDE SEQUENCE [LARGE SCALE GENOMIC DNA]</scope>
    <source>
        <strain evidence="1 2">IBT 40285</strain>
    </source>
</reference>
<dbReference type="InterPro" id="IPR053178">
    <property type="entry name" value="Osmoadaptation_assoc"/>
</dbReference>
<proteinExistence type="predicted"/>
<name>A0A084Q8K7_STAC4</name>
<sequence>MAEPPAHAARAAADCPWPDEQRPVCGRCRRCGLTCQGPKDMAFIVVGAPRQIARRPAEPISRPAKAVVHRAAVPASMPLRGMEAEMSICYVKHVLRHNGVLNTAMKDMKLVDITPAHATVPSGRLYHQSILTFATILFGTHHKQSEIVQEGYAMHGVALKQINRAIQNIHLYKRDEVILSITTLALMEAAVPTASTTTFLRHMLGLQSLFPIPDVDTWSDDSYRFYKPLQHLILFASLRTRTPCVLAMPQWKTFLRKHATGQDVEDYVLYNVLADCSVLMAEYDELRDGDALGHDEIENSALALLLTLYDWRTAWGFDRSNAYEEVQLSNFKSLQSVPKPLAEPSRLDTVLEFAQDPAASLMMLYNTALVHVLHLLASLSTSAAAAPSTPDDITQPNSNWDGLGTLNVDYSAAAREAALEICRCMPHYLDRQPRLDTHFSPINIWCMSTAWRELHGEESPEGRWMAELLTKSGKVFVTRMAWSLDDATAKSSWASS</sequence>
<gene>
    <name evidence="1" type="ORF">S40285_07388</name>
</gene>
<dbReference type="STRING" id="1283841.A0A084Q8K7"/>
<accession>A0A084Q8K7</accession>
<evidence type="ECO:0008006" key="3">
    <source>
        <dbReference type="Google" id="ProtNLM"/>
    </source>
</evidence>
<dbReference type="AlphaFoldDB" id="A0A084Q8K7"/>
<dbReference type="OMA" id="EVYICHL"/>
<dbReference type="EMBL" id="KL660938">
    <property type="protein sequence ID" value="KFA60292.1"/>
    <property type="molecule type" value="Genomic_DNA"/>
</dbReference>
<evidence type="ECO:0000313" key="1">
    <source>
        <dbReference type="EMBL" id="KFA60292.1"/>
    </source>
</evidence>
<dbReference type="InParanoid" id="A0A084Q8K7"/>
<evidence type="ECO:0000313" key="2">
    <source>
        <dbReference type="Proteomes" id="UP000028524"/>
    </source>
</evidence>
<protein>
    <recommendedName>
        <fullName evidence="3">Zn(2)-C6 fungal-type domain-containing protein</fullName>
    </recommendedName>
</protein>
<dbReference type="PANTHER" id="PTHR38111:SF2">
    <property type="entry name" value="FINGER DOMAIN PROTEIN, PUTATIVE (AFU_ORTHOLOGUE AFUA_1G01560)-RELATED"/>
    <property type="match status" value="1"/>
</dbReference>
<dbReference type="PANTHER" id="PTHR38111">
    <property type="entry name" value="ZN(2)-C6 FUNGAL-TYPE DOMAIN-CONTAINING PROTEIN-RELATED"/>
    <property type="match status" value="1"/>
</dbReference>
<dbReference type="Proteomes" id="UP000028524">
    <property type="component" value="Unassembled WGS sequence"/>
</dbReference>
<dbReference type="OrthoDB" id="5126878at2759"/>
<dbReference type="HOGENOM" id="CLU_021599_5_2_1"/>